<organism evidence="3 4">
    <name type="scientific">Salinimicrobium marinum</name>
    <dbReference type="NCBI Taxonomy" id="680283"/>
    <lineage>
        <taxon>Bacteria</taxon>
        <taxon>Pseudomonadati</taxon>
        <taxon>Bacteroidota</taxon>
        <taxon>Flavobacteriia</taxon>
        <taxon>Flavobacteriales</taxon>
        <taxon>Flavobacteriaceae</taxon>
        <taxon>Salinimicrobium</taxon>
    </lineage>
</organism>
<evidence type="ECO:0000313" key="3">
    <source>
        <dbReference type="EMBL" id="GHA29866.1"/>
    </source>
</evidence>
<evidence type="ECO:0000259" key="2">
    <source>
        <dbReference type="Pfam" id="PF03703"/>
    </source>
</evidence>
<dbReference type="PANTHER" id="PTHR34473:SF2">
    <property type="entry name" value="UPF0699 TRANSMEMBRANE PROTEIN YDBT"/>
    <property type="match status" value="1"/>
</dbReference>
<reference evidence="3" key="1">
    <citation type="journal article" date="2014" name="Int. J. Syst. Evol. Microbiol.">
        <title>Complete genome sequence of Corynebacterium casei LMG S-19264T (=DSM 44701T), isolated from a smear-ripened cheese.</title>
        <authorList>
            <consortium name="US DOE Joint Genome Institute (JGI-PGF)"/>
            <person name="Walter F."/>
            <person name="Albersmeier A."/>
            <person name="Kalinowski J."/>
            <person name="Ruckert C."/>
        </authorList>
    </citation>
    <scope>NUCLEOTIDE SEQUENCE</scope>
    <source>
        <strain evidence="3">KCTC 12719</strain>
    </source>
</reference>
<feature type="transmembrane region" description="Helical" evidence="1">
    <location>
        <begin position="12"/>
        <end position="29"/>
    </location>
</feature>
<sequence>MSDSQFYAPQRQSVTGVLLIFATALYQIIRNFWAVGVYLLIMDPNPKIIFFSGMGLAVLLIGTLGYSILYYLKFQFYVDKEKSSFILEKGVFNSDVVNIPFSKIQQVNFRRNILQRAIGVYSVVIDTAGSNDKEVEIKALSKEKADILAGLLMDLSTQEKEETTESLSEDDLERPKASATEWEYKLDVLTLLKLGLTSNYLRGLSILLAFYFTVRSQLSYSEEFPVEVPYAVITEIFSTIVLILILLVVGMIITVVETFIKYYDLHILKNRAGLQVEMGLRNNTKVNLKSRRVQLLQEVTNPIHQRLNLYQLKVSLASSRDDLIKDQIKIPGLSREVVTKVKDYFYGREFKETNRILPHQILLWRMISISIFPLIAAVIVLFIFMPDVPRFQIGVGAGILITGIAVFQYFYFKTICLSVSEDFLMKSSGIWNRKKHYLEMYKLQSVSVSQPVWHKKRGLVNITFHSAGGDISYPLVYEEEILPVMNYILFRIESTSKPWM</sequence>
<dbReference type="Proteomes" id="UP000610456">
    <property type="component" value="Unassembled WGS sequence"/>
</dbReference>
<feature type="transmembrane region" description="Helical" evidence="1">
    <location>
        <begin position="200"/>
        <end position="218"/>
    </location>
</feature>
<keyword evidence="1" id="KW-0812">Transmembrane</keyword>
<keyword evidence="1" id="KW-0472">Membrane</keyword>
<protein>
    <recommendedName>
        <fullName evidence="2">YdbS-like PH domain-containing protein</fullName>
    </recommendedName>
</protein>
<feature type="domain" description="YdbS-like PH" evidence="2">
    <location>
        <begin position="83"/>
        <end position="148"/>
    </location>
</feature>
<comment type="caution">
    <text evidence="3">The sequence shown here is derived from an EMBL/GenBank/DDBJ whole genome shotgun (WGS) entry which is preliminary data.</text>
</comment>
<feature type="transmembrane region" description="Helical" evidence="1">
    <location>
        <begin position="49"/>
        <end position="72"/>
    </location>
</feature>
<name>A0A918SAD9_9FLAO</name>
<feature type="domain" description="YdbS-like PH" evidence="2">
    <location>
        <begin position="417"/>
        <end position="481"/>
    </location>
</feature>
<gene>
    <name evidence="3" type="ORF">GCM10007103_08930</name>
</gene>
<dbReference type="RefSeq" id="WP_189603502.1">
    <property type="nucleotide sequence ID" value="NZ_BMXB01000002.1"/>
</dbReference>
<proteinExistence type="predicted"/>
<dbReference type="AlphaFoldDB" id="A0A918SAD9"/>
<dbReference type="PIRSF" id="PIRSF026631">
    <property type="entry name" value="UCP026631"/>
    <property type="match status" value="1"/>
</dbReference>
<accession>A0A918SAD9</accession>
<feature type="domain" description="YdbS-like PH" evidence="2">
    <location>
        <begin position="274"/>
        <end position="344"/>
    </location>
</feature>
<evidence type="ECO:0000313" key="4">
    <source>
        <dbReference type="Proteomes" id="UP000610456"/>
    </source>
</evidence>
<dbReference type="InterPro" id="IPR005182">
    <property type="entry name" value="YdbS-like_PH"/>
</dbReference>
<reference evidence="3" key="2">
    <citation type="submission" date="2020-09" db="EMBL/GenBank/DDBJ databases">
        <authorList>
            <person name="Sun Q."/>
            <person name="Kim S."/>
        </authorList>
    </citation>
    <scope>NUCLEOTIDE SEQUENCE</scope>
    <source>
        <strain evidence="3">KCTC 12719</strain>
    </source>
</reference>
<keyword evidence="4" id="KW-1185">Reference proteome</keyword>
<dbReference type="PANTHER" id="PTHR34473">
    <property type="entry name" value="UPF0699 TRANSMEMBRANE PROTEIN YDBS"/>
    <property type="match status" value="1"/>
</dbReference>
<evidence type="ECO:0000256" key="1">
    <source>
        <dbReference type="SAM" id="Phobius"/>
    </source>
</evidence>
<feature type="transmembrane region" description="Helical" evidence="1">
    <location>
        <begin position="230"/>
        <end position="256"/>
    </location>
</feature>
<keyword evidence="1" id="KW-1133">Transmembrane helix</keyword>
<dbReference type="Pfam" id="PF03703">
    <property type="entry name" value="bPH_2"/>
    <property type="match status" value="3"/>
</dbReference>
<feature type="transmembrane region" description="Helical" evidence="1">
    <location>
        <begin position="391"/>
        <end position="412"/>
    </location>
</feature>
<dbReference type="EMBL" id="BMXB01000002">
    <property type="protein sequence ID" value="GHA29866.1"/>
    <property type="molecule type" value="Genomic_DNA"/>
</dbReference>
<dbReference type="InterPro" id="IPR014529">
    <property type="entry name" value="UCP026631"/>
</dbReference>
<feature type="transmembrane region" description="Helical" evidence="1">
    <location>
        <begin position="362"/>
        <end position="385"/>
    </location>
</feature>